<organism evidence="2 3">
    <name type="scientific">Aspergillus udagawae</name>
    <dbReference type="NCBI Taxonomy" id="91492"/>
    <lineage>
        <taxon>Eukaryota</taxon>
        <taxon>Fungi</taxon>
        <taxon>Dikarya</taxon>
        <taxon>Ascomycota</taxon>
        <taxon>Pezizomycotina</taxon>
        <taxon>Eurotiomycetes</taxon>
        <taxon>Eurotiomycetidae</taxon>
        <taxon>Eurotiales</taxon>
        <taxon>Aspergillaceae</taxon>
        <taxon>Aspergillus</taxon>
        <taxon>Aspergillus subgen. Fumigati</taxon>
    </lineage>
</organism>
<dbReference type="PANTHER" id="PTHR47843">
    <property type="entry name" value="BTB DOMAIN-CONTAINING PROTEIN-RELATED"/>
    <property type="match status" value="1"/>
</dbReference>
<dbReference type="Proteomes" id="UP000036893">
    <property type="component" value="Unassembled WGS sequence"/>
</dbReference>
<dbReference type="AlphaFoldDB" id="A0A8E0QYF8"/>
<evidence type="ECO:0000256" key="1">
    <source>
        <dbReference type="SAM" id="MobiDB-lite"/>
    </source>
</evidence>
<feature type="compositionally biased region" description="Basic and acidic residues" evidence="1">
    <location>
        <begin position="386"/>
        <end position="398"/>
    </location>
</feature>
<feature type="compositionally biased region" description="Acidic residues" evidence="1">
    <location>
        <begin position="218"/>
        <end position="227"/>
    </location>
</feature>
<feature type="compositionally biased region" description="Pro residues" evidence="1">
    <location>
        <begin position="168"/>
        <end position="179"/>
    </location>
</feature>
<name>A0A8E0QYF8_9EURO</name>
<sequence>MESSPDWSRGDISVFGILLALHLYFDFIPNIQDDQKSYEHSSHHANHDSVATDSSNHPPGYSIVHSPPFTFLVGPSHTKLTIQSGLARHVSKPLDHLMNSGLTRESKHHIAVLEEEDVETFVAFCEYAYTGDYSVPTPGSCEGEKEDASNDTAFNGMFSNPNPFASAVPPPAPSPPPSVKLPNRDQDVTDCGDSKTAAANEESAQPQKEGEGVKDGNNDDVGEDVAAPDDPTLNLASTCDEPSEQPLATPSTEEGFPWGLGEDAAPSKGKKAKKSRKDKKKQQGGATAEEPMSNLTPPTTPPPGNLNDQVDSHLTVEPTTMLDEPIPVTEPTEVDKVAKVVEVPEPTGADESPDAVALSLDTESWDRATPVPPKEEDTLNEEVELDRDSQKQDKVKEEVVSPRSQMEAFIDTSFAKQLYLSRRPTGVGLWDEFVSLDYFDHPSTYGTRPLTPIATHLDSNKSDLPYLVFHAKLYVFAVRYLIPALAQLCLRKLHADLLRLAFPGPKDGERNEEPAALTATKARMVLDLLHYTYTKTTRLEPISPTSATQLRDNELRKLVIHYAACKVRELAEYCPPMESMVSSPLASPVDKRPRMADRPSSRGFRALLDSTTELASDLVFRMM</sequence>
<dbReference type="GeneID" id="66996594"/>
<reference evidence="2" key="1">
    <citation type="journal article" date="2015" name="Genome Announc.">
        <title>Draft Genome Sequence of the Pathogenic Filamentous Fungus Aspergillus udagawae Strain IFM 46973T.</title>
        <authorList>
            <person name="Kusuya Y."/>
            <person name="Takahashi-Nakaguchi A."/>
            <person name="Takahashi H."/>
            <person name="Yaguchi T."/>
        </authorList>
    </citation>
    <scope>NUCLEOTIDE SEQUENCE</scope>
    <source>
        <strain evidence="2">IFM 46973</strain>
    </source>
</reference>
<feature type="region of interest" description="Disordered" evidence="1">
    <location>
        <begin position="363"/>
        <end position="398"/>
    </location>
</feature>
<protein>
    <recommendedName>
        <fullName evidence="4">BTB domain-containing protein</fullName>
    </recommendedName>
</protein>
<reference evidence="2" key="2">
    <citation type="submission" date="2021-01" db="EMBL/GenBank/DDBJ databases">
        <title>Pan-genome distribution and transcriptional activeness of fungal secondary metabolism genes in Aspergillus section Fumigati.</title>
        <authorList>
            <person name="Takahashi H."/>
            <person name="Umemura M."/>
            <person name="Ninomiya A."/>
            <person name="Kusuya Y."/>
            <person name="Urayama S."/>
            <person name="Shimizu M."/>
            <person name="Watanabe A."/>
            <person name="Kamei K."/>
            <person name="Yaguchi T."/>
            <person name="Hagiwara D."/>
        </authorList>
    </citation>
    <scope>NUCLEOTIDE SEQUENCE</scope>
    <source>
        <strain evidence="2">IFM 46973</strain>
    </source>
</reference>
<feature type="compositionally biased region" description="Basic and acidic residues" evidence="1">
    <location>
        <begin position="208"/>
        <end position="217"/>
    </location>
</feature>
<feature type="region of interest" description="Disordered" evidence="1">
    <location>
        <begin position="135"/>
        <end position="333"/>
    </location>
</feature>
<proteinExistence type="predicted"/>
<evidence type="ECO:0000313" key="2">
    <source>
        <dbReference type="EMBL" id="GIC92647.1"/>
    </source>
</evidence>
<evidence type="ECO:0000313" key="3">
    <source>
        <dbReference type="Proteomes" id="UP000036893"/>
    </source>
</evidence>
<dbReference type="RefSeq" id="XP_043149913.1">
    <property type="nucleotide sequence ID" value="XM_043293978.1"/>
</dbReference>
<feature type="region of interest" description="Disordered" evidence="1">
    <location>
        <begin position="38"/>
        <end position="57"/>
    </location>
</feature>
<comment type="caution">
    <text evidence="2">The sequence shown here is derived from an EMBL/GenBank/DDBJ whole genome shotgun (WGS) entry which is preliminary data.</text>
</comment>
<dbReference type="EMBL" id="BBXM02000007">
    <property type="protein sequence ID" value="GIC92647.1"/>
    <property type="molecule type" value="Genomic_DNA"/>
</dbReference>
<gene>
    <name evidence="2" type="ORF">Aud_009117</name>
</gene>
<feature type="compositionally biased region" description="Basic residues" evidence="1">
    <location>
        <begin position="268"/>
        <end position="282"/>
    </location>
</feature>
<accession>A0A8E0QYF8</accession>
<feature type="compositionally biased region" description="Basic and acidic residues" evidence="1">
    <location>
        <begin position="38"/>
        <end position="47"/>
    </location>
</feature>
<evidence type="ECO:0008006" key="4">
    <source>
        <dbReference type="Google" id="ProtNLM"/>
    </source>
</evidence>
<dbReference type="PANTHER" id="PTHR47843:SF3">
    <property type="entry name" value="BTB DOMAIN-CONTAINING PROTEIN"/>
    <property type="match status" value="1"/>
</dbReference>